<protein>
    <submittedName>
        <fullName evidence="1">Uncharacterized protein</fullName>
    </submittedName>
</protein>
<evidence type="ECO:0000313" key="2">
    <source>
        <dbReference type="Proteomes" id="UP000253507"/>
    </source>
</evidence>
<proteinExistence type="predicted"/>
<comment type="caution">
    <text evidence="1">The sequence shown here is derived from an EMBL/GenBank/DDBJ whole genome shotgun (WGS) entry which is preliminary data.</text>
</comment>
<dbReference type="AlphaFoldDB" id="A0A367EUK7"/>
<reference evidence="1 2" key="1">
    <citation type="submission" date="2018-06" db="EMBL/GenBank/DDBJ databases">
        <title>Streptomyces reniochalinae sp. nov. and Streptomyces diacarnus sp. nov. from marine sponges.</title>
        <authorList>
            <person name="Li L."/>
        </authorList>
    </citation>
    <scope>NUCLEOTIDE SEQUENCE [LARGE SCALE GENOMIC DNA]</scope>
    <source>
        <strain evidence="1 2">LHW50302</strain>
    </source>
</reference>
<name>A0A367EUK7_9ACTN</name>
<dbReference type="OrthoDB" id="4242000at2"/>
<dbReference type="RefSeq" id="WP_114014975.1">
    <property type="nucleotide sequence ID" value="NZ_QOIM01000026.1"/>
</dbReference>
<evidence type="ECO:0000313" key="1">
    <source>
        <dbReference type="EMBL" id="RCG21806.1"/>
    </source>
</evidence>
<keyword evidence="2" id="KW-1185">Reference proteome</keyword>
<dbReference type="Proteomes" id="UP000253507">
    <property type="component" value="Unassembled WGS sequence"/>
</dbReference>
<sequence>MTTIPALLAHLSGGDTPQAAVDGARCLLPPIGCGRSLTDGDLPTEVAAREWRISGLCPQCYDRAAPAEDDGQLAEQKHLLSDEDAAFDLLFAGLAITHPEACHTPADYLAWTAGGAA</sequence>
<accession>A0A367EUK7</accession>
<dbReference type="EMBL" id="QOIM01000026">
    <property type="protein sequence ID" value="RCG21806.1"/>
    <property type="molecule type" value="Genomic_DNA"/>
</dbReference>
<organism evidence="1 2">
    <name type="scientific">Streptomyces reniochalinae</name>
    <dbReference type="NCBI Taxonomy" id="2250578"/>
    <lineage>
        <taxon>Bacteria</taxon>
        <taxon>Bacillati</taxon>
        <taxon>Actinomycetota</taxon>
        <taxon>Actinomycetes</taxon>
        <taxon>Kitasatosporales</taxon>
        <taxon>Streptomycetaceae</taxon>
        <taxon>Streptomyces</taxon>
    </lineage>
</organism>
<gene>
    <name evidence="1" type="ORF">DQ392_08850</name>
</gene>